<dbReference type="FunFam" id="2.60.120.200:FF:000070">
    <property type="entry name" value="Serum amyloid P-component"/>
    <property type="match status" value="1"/>
</dbReference>
<keyword evidence="12" id="KW-1185">Reference proteome</keyword>
<dbReference type="GO" id="GO:0045087">
    <property type="term" value="P:innate immune response"/>
    <property type="evidence" value="ECO:0007669"/>
    <property type="project" value="TreeGrafter"/>
</dbReference>
<dbReference type="GO" id="GO:0001849">
    <property type="term" value="F:complement component C1q complex binding"/>
    <property type="evidence" value="ECO:0007669"/>
    <property type="project" value="TreeGrafter"/>
</dbReference>
<dbReference type="GO" id="GO:0046872">
    <property type="term" value="F:metal ion binding"/>
    <property type="evidence" value="ECO:0007669"/>
    <property type="project" value="UniProtKB-KW"/>
</dbReference>
<evidence type="ECO:0000256" key="6">
    <source>
        <dbReference type="ARBA" id="ARBA00023157"/>
    </source>
</evidence>
<dbReference type="SUPFAM" id="SSF49899">
    <property type="entry name" value="Concanavalin A-like lectins/glucanases"/>
    <property type="match status" value="1"/>
</dbReference>
<dbReference type="InterPro" id="IPR001759">
    <property type="entry name" value="PTX_dom"/>
</dbReference>
<evidence type="ECO:0000256" key="4">
    <source>
        <dbReference type="ARBA" id="ARBA00022729"/>
    </source>
</evidence>
<dbReference type="InterPro" id="IPR013320">
    <property type="entry name" value="ConA-like_dom_sf"/>
</dbReference>
<comment type="cofactor">
    <cofactor evidence="9">
        <name>Ca(2+)</name>
        <dbReference type="ChEBI" id="CHEBI:29108"/>
    </cofactor>
    <text evidence="9">Binds 2 calcium ions per subunit.</text>
</comment>
<feature type="chain" id="PRO_5034249451" description="Pentraxin family member" evidence="9">
    <location>
        <begin position="22"/>
        <end position="220"/>
    </location>
</feature>
<dbReference type="Gene3D" id="2.60.120.200">
    <property type="match status" value="1"/>
</dbReference>
<evidence type="ECO:0000256" key="8">
    <source>
        <dbReference type="PROSITE-ProRule" id="PRU01172"/>
    </source>
</evidence>
<feature type="signal peptide" evidence="9">
    <location>
        <begin position="1"/>
        <end position="21"/>
    </location>
</feature>
<dbReference type="InterPro" id="IPR030476">
    <property type="entry name" value="Pentaxin_CS"/>
</dbReference>
<dbReference type="CDD" id="cd00152">
    <property type="entry name" value="PTX"/>
    <property type="match status" value="1"/>
</dbReference>
<dbReference type="GO" id="GO:0005615">
    <property type="term" value="C:extracellular space"/>
    <property type="evidence" value="ECO:0007669"/>
    <property type="project" value="TreeGrafter"/>
</dbReference>
<dbReference type="Ensembl" id="ENSCLAT00000019500.1">
    <property type="protein sequence ID" value="ENSCLAP00000019311.1"/>
    <property type="gene ID" value="ENSCLAG00000013233.1"/>
</dbReference>
<dbReference type="PRINTS" id="PR00895">
    <property type="entry name" value="PENTAXIN"/>
</dbReference>
<reference evidence="11" key="1">
    <citation type="submission" date="2025-08" db="UniProtKB">
        <authorList>
            <consortium name="Ensembl"/>
        </authorList>
    </citation>
    <scope>IDENTIFICATION</scope>
</reference>
<dbReference type="GeneTree" id="ENSGT01100000263515"/>
<evidence type="ECO:0000256" key="2">
    <source>
        <dbReference type="ARBA" id="ARBA00022525"/>
    </source>
</evidence>
<organism evidence="11 12">
    <name type="scientific">Chinchilla lanigera</name>
    <name type="common">Long-tailed chinchilla</name>
    <name type="synonym">Chinchilla villidera</name>
    <dbReference type="NCBI Taxonomy" id="34839"/>
    <lineage>
        <taxon>Eukaryota</taxon>
        <taxon>Metazoa</taxon>
        <taxon>Chordata</taxon>
        <taxon>Craniata</taxon>
        <taxon>Vertebrata</taxon>
        <taxon>Euteleostomi</taxon>
        <taxon>Mammalia</taxon>
        <taxon>Eutheria</taxon>
        <taxon>Euarchontoglires</taxon>
        <taxon>Glires</taxon>
        <taxon>Rodentia</taxon>
        <taxon>Hystricomorpha</taxon>
        <taxon>Chinchillidae</taxon>
        <taxon>Chinchilla</taxon>
    </lineage>
</organism>
<evidence type="ECO:0000256" key="7">
    <source>
        <dbReference type="ARBA" id="ARBA00038102"/>
    </source>
</evidence>
<accession>A0A8C2VQW4</accession>
<evidence type="ECO:0000313" key="11">
    <source>
        <dbReference type="Ensembl" id="ENSCLAP00000019311.1"/>
    </source>
</evidence>
<evidence type="ECO:0000259" key="10">
    <source>
        <dbReference type="PROSITE" id="PS51828"/>
    </source>
</evidence>
<dbReference type="PROSITE" id="PS00289">
    <property type="entry name" value="PTX_1"/>
    <property type="match status" value="1"/>
</dbReference>
<dbReference type="SMART" id="SM00159">
    <property type="entry name" value="PTX"/>
    <property type="match status" value="1"/>
</dbReference>
<keyword evidence="6 8" id="KW-1015">Disulfide bond</keyword>
<sequence>MEKLLLGTLLLSILSASVTQSDVKRKVLIFPQESATAYVSLIPAVRKPLQSFTLCLKSFTDLTRPYSLFSYNTRSQDNELLLFIEKTGEYQLYIGNSRVSFNGPSSPYNPRHICVSWESASGIAEFWVDGKPLGRKGIRKGYTVGADAKIILGQEQDSFGGNFDAKQSFVGEIWDLSLWDRVLPLKDMCGCCDGGNVLDWKTLQYEENGYVVTKPSLWAQ</sequence>
<keyword evidence="3 9" id="KW-0479">Metal-binding</keyword>
<name>A0A8C2VQW4_CHILA</name>
<dbReference type="PROSITE" id="PS51828">
    <property type="entry name" value="PTX_2"/>
    <property type="match status" value="1"/>
</dbReference>
<dbReference type="AlphaFoldDB" id="A0A8C2VQW4"/>
<gene>
    <name evidence="11" type="primary">LOC102005024</name>
</gene>
<evidence type="ECO:0000256" key="3">
    <source>
        <dbReference type="ARBA" id="ARBA00022723"/>
    </source>
</evidence>
<keyword evidence="4 9" id="KW-0732">Signal</keyword>
<dbReference type="PANTHER" id="PTHR45869">
    <property type="entry name" value="C-REACTIVE PROTEIN-RELATED"/>
    <property type="match status" value="1"/>
</dbReference>
<dbReference type="Pfam" id="PF00354">
    <property type="entry name" value="Pentaxin"/>
    <property type="match status" value="1"/>
</dbReference>
<comment type="similarity">
    <text evidence="7 9">Belongs to the pentraxin family.</text>
</comment>
<comment type="subunit">
    <text evidence="9">Homopentamer. Pentaxin (or pentraxin) have a discoid arrangement of 5 non-covalently bound subunits.</text>
</comment>
<dbReference type="OMA" id="WESPTGI"/>
<evidence type="ECO:0000256" key="5">
    <source>
        <dbReference type="ARBA" id="ARBA00022837"/>
    </source>
</evidence>
<keyword evidence="2" id="KW-0964">Secreted</keyword>
<evidence type="ECO:0000313" key="12">
    <source>
        <dbReference type="Proteomes" id="UP000694398"/>
    </source>
</evidence>
<comment type="subcellular location">
    <subcellularLocation>
        <location evidence="1 9">Secreted</location>
    </subcellularLocation>
</comment>
<feature type="disulfide bond" evidence="8">
    <location>
        <begin position="55"/>
        <end position="114"/>
    </location>
</feature>
<proteinExistence type="inferred from homology"/>
<keyword evidence="5 9" id="KW-0106">Calcium</keyword>
<reference evidence="11" key="2">
    <citation type="submission" date="2025-09" db="UniProtKB">
        <authorList>
            <consortium name="Ensembl"/>
        </authorList>
    </citation>
    <scope>IDENTIFICATION</scope>
</reference>
<evidence type="ECO:0000256" key="9">
    <source>
        <dbReference type="RuleBase" id="RU362112"/>
    </source>
</evidence>
<evidence type="ECO:0000256" key="1">
    <source>
        <dbReference type="ARBA" id="ARBA00004613"/>
    </source>
</evidence>
<dbReference type="InterPro" id="IPR051005">
    <property type="entry name" value="Pentraxin_domain"/>
</dbReference>
<dbReference type="Proteomes" id="UP000694398">
    <property type="component" value="Unassembled WGS sequence"/>
</dbReference>
<feature type="domain" description="Pentraxin (PTX)" evidence="10">
    <location>
        <begin position="24"/>
        <end position="219"/>
    </location>
</feature>
<protein>
    <recommendedName>
        <fullName evidence="9">Pentraxin family member</fullName>
    </recommendedName>
</protein>
<dbReference type="PANTHER" id="PTHR45869:SF6">
    <property type="entry name" value="MUCOSAL PENTRAXIN-RELATED"/>
    <property type="match status" value="1"/>
</dbReference>